<sequence>MARRSQRSTKASVLPADETGSARPQSTSSLTVIKEILEEYGKLSATELINAILEQVEHPLASYRSYQKRFRQKQQCT</sequence>
<name>A0A016VL65_9BILA</name>
<accession>A0A016VL65</accession>
<dbReference type="AlphaFoldDB" id="A0A016VL65"/>
<evidence type="ECO:0000256" key="1">
    <source>
        <dbReference type="SAM" id="MobiDB-lite"/>
    </source>
</evidence>
<organism evidence="2 3">
    <name type="scientific">Ancylostoma ceylanicum</name>
    <dbReference type="NCBI Taxonomy" id="53326"/>
    <lineage>
        <taxon>Eukaryota</taxon>
        <taxon>Metazoa</taxon>
        <taxon>Ecdysozoa</taxon>
        <taxon>Nematoda</taxon>
        <taxon>Chromadorea</taxon>
        <taxon>Rhabditida</taxon>
        <taxon>Rhabditina</taxon>
        <taxon>Rhabditomorpha</taxon>
        <taxon>Strongyloidea</taxon>
        <taxon>Ancylostomatidae</taxon>
        <taxon>Ancylostomatinae</taxon>
        <taxon>Ancylostoma</taxon>
    </lineage>
</organism>
<gene>
    <name evidence="2" type="primary">Acey_s0009.g765</name>
    <name evidence="2" type="ORF">Y032_0009g765</name>
</gene>
<keyword evidence="3" id="KW-1185">Reference proteome</keyword>
<protein>
    <submittedName>
        <fullName evidence="2">Uncharacterized protein</fullName>
    </submittedName>
</protein>
<dbReference type="EMBL" id="JARK01001345">
    <property type="protein sequence ID" value="EYC27503.1"/>
    <property type="molecule type" value="Genomic_DNA"/>
</dbReference>
<evidence type="ECO:0000313" key="2">
    <source>
        <dbReference type="EMBL" id="EYC27503.1"/>
    </source>
</evidence>
<comment type="caution">
    <text evidence="2">The sequence shown here is derived from an EMBL/GenBank/DDBJ whole genome shotgun (WGS) entry which is preliminary data.</text>
</comment>
<dbReference type="OrthoDB" id="10445395at2759"/>
<reference evidence="3" key="1">
    <citation type="journal article" date="2015" name="Nat. Genet.">
        <title>The genome and transcriptome of the zoonotic hookworm Ancylostoma ceylanicum identify infection-specific gene families.</title>
        <authorList>
            <person name="Schwarz E.M."/>
            <person name="Hu Y."/>
            <person name="Antoshechkin I."/>
            <person name="Miller M.M."/>
            <person name="Sternberg P.W."/>
            <person name="Aroian R.V."/>
        </authorList>
    </citation>
    <scope>NUCLEOTIDE SEQUENCE</scope>
    <source>
        <strain evidence="3">HY135</strain>
    </source>
</reference>
<dbReference type="Proteomes" id="UP000024635">
    <property type="component" value="Unassembled WGS sequence"/>
</dbReference>
<evidence type="ECO:0000313" key="3">
    <source>
        <dbReference type="Proteomes" id="UP000024635"/>
    </source>
</evidence>
<proteinExistence type="predicted"/>
<feature type="region of interest" description="Disordered" evidence="1">
    <location>
        <begin position="1"/>
        <end position="28"/>
    </location>
</feature>